<dbReference type="PROSITE" id="PS00062">
    <property type="entry name" value="ALDOKETO_REDUCTASE_2"/>
    <property type="match status" value="1"/>
</dbReference>
<dbReference type="Pfam" id="PF00248">
    <property type="entry name" value="Aldo_ket_red"/>
    <property type="match status" value="1"/>
</dbReference>
<evidence type="ECO:0000313" key="10">
    <source>
        <dbReference type="Proteomes" id="UP000027265"/>
    </source>
</evidence>
<keyword evidence="7" id="KW-0472">Membrane</keyword>
<feature type="site" description="Lowers pKa of active site Tyr" evidence="6">
    <location>
        <position position="76"/>
    </location>
</feature>
<dbReference type="PANTHER" id="PTHR43827">
    <property type="entry name" value="2,5-DIKETO-D-GLUCONIC ACID REDUCTASE"/>
    <property type="match status" value="1"/>
</dbReference>
<dbReference type="CDD" id="cd19120">
    <property type="entry name" value="AKR_AKR3C2-3"/>
    <property type="match status" value="1"/>
</dbReference>
<evidence type="ECO:0000259" key="8">
    <source>
        <dbReference type="Pfam" id="PF00248"/>
    </source>
</evidence>
<dbReference type="GO" id="GO:0016652">
    <property type="term" value="F:oxidoreductase activity, acting on NAD(P)H as acceptor"/>
    <property type="evidence" value="ECO:0007669"/>
    <property type="project" value="InterPro"/>
</dbReference>
<evidence type="ECO:0000256" key="6">
    <source>
        <dbReference type="PIRSR" id="PIRSR000097-3"/>
    </source>
</evidence>
<dbReference type="GO" id="GO:0016616">
    <property type="term" value="F:oxidoreductase activity, acting on the CH-OH group of donors, NAD or NADP as acceptor"/>
    <property type="evidence" value="ECO:0007669"/>
    <property type="project" value="UniProtKB-ARBA"/>
</dbReference>
<dbReference type="InterPro" id="IPR020471">
    <property type="entry name" value="AKR"/>
</dbReference>
<comment type="similarity">
    <text evidence="1">Belongs to the aldo/keto reductase family.</text>
</comment>
<feature type="active site" description="Proton donor" evidence="4">
    <location>
        <position position="51"/>
    </location>
</feature>
<gene>
    <name evidence="9" type="ORF">JAAARDRAFT_171241</name>
</gene>
<keyword evidence="3" id="KW-0560">Oxidoreductase</keyword>
<feature type="binding site" evidence="5">
    <location>
        <position position="104"/>
    </location>
    <ligand>
        <name>substrate</name>
    </ligand>
</feature>
<dbReference type="InterPro" id="IPR036812">
    <property type="entry name" value="NAD(P)_OxRdtase_dom_sf"/>
</dbReference>
<keyword evidence="10" id="KW-1185">Reference proteome</keyword>
<evidence type="ECO:0000313" key="9">
    <source>
        <dbReference type="EMBL" id="KDQ62685.1"/>
    </source>
</evidence>
<dbReference type="Gene3D" id="3.20.20.100">
    <property type="entry name" value="NADP-dependent oxidoreductase domain"/>
    <property type="match status" value="1"/>
</dbReference>
<dbReference type="InterPro" id="IPR018170">
    <property type="entry name" value="Aldo/ket_reductase_CS"/>
</dbReference>
<dbReference type="HOGENOM" id="CLU_023205_0_3_1"/>
<feature type="transmembrane region" description="Helical" evidence="7">
    <location>
        <begin position="275"/>
        <end position="295"/>
    </location>
</feature>
<evidence type="ECO:0000256" key="1">
    <source>
        <dbReference type="ARBA" id="ARBA00007905"/>
    </source>
</evidence>
<dbReference type="SUPFAM" id="SSF51430">
    <property type="entry name" value="NAD(P)-linked oxidoreductase"/>
    <property type="match status" value="1"/>
</dbReference>
<keyword evidence="7" id="KW-0812">Transmembrane</keyword>
<protein>
    <recommendedName>
        <fullName evidence="8">NADP-dependent oxidoreductase domain-containing protein</fullName>
    </recommendedName>
</protein>
<dbReference type="PRINTS" id="PR00069">
    <property type="entry name" value="ALDKETRDTASE"/>
</dbReference>
<dbReference type="OrthoDB" id="416253at2759"/>
<accession>A0A067Q928</accession>
<keyword evidence="7" id="KW-1133">Transmembrane helix</keyword>
<dbReference type="FunFam" id="3.20.20.100:FF:000002">
    <property type="entry name" value="2,5-diketo-D-gluconic acid reductase A"/>
    <property type="match status" value="1"/>
</dbReference>
<sequence length="305" mass="33355">MPFETVTLNDGNKIPAIAFGTGSVWKGHSVTEYVEQAIETGFSHIDTAAIYGNEDTVGTALREVGLDRDDLYVTTKYDGGDIQEAVHSSLSKLGLKQLDLYLIHAPSFVEGKLESAWQEFEKIKETGLAKSIGVSNFTVKDLQQVIKSAKVKPAVNQIRFHPYNYSENKTLLEYSGKHGIITEAYGSLYPITQAPGGPVDKVLAAVGKRIGANPGQVIFKWVQAKGVVIVTTSSKKERLEEYLAVADLPPLTEEEIAAIDAAGAKGPPKPIRRHIATALWMLLIMYWFAGSFLDLSRWMGDRASA</sequence>
<evidence type="ECO:0000256" key="3">
    <source>
        <dbReference type="ARBA" id="ARBA00023002"/>
    </source>
</evidence>
<evidence type="ECO:0000256" key="5">
    <source>
        <dbReference type="PIRSR" id="PIRSR000097-2"/>
    </source>
</evidence>
<dbReference type="PIRSF" id="PIRSF000097">
    <property type="entry name" value="AKR"/>
    <property type="match status" value="1"/>
</dbReference>
<dbReference type="InParanoid" id="A0A067Q928"/>
<organism evidence="9 10">
    <name type="scientific">Jaapia argillacea MUCL 33604</name>
    <dbReference type="NCBI Taxonomy" id="933084"/>
    <lineage>
        <taxon>Eukaryota</taxon>
        <taxon>Fungi</taxon>
        <taxon>Dikarya</taxon>
        <taxon>Basidiomycota</taxon>
        <taxon>Agaricomycotina</taxon>
        <taxon>Agaricomycetes</taxon>
        <taxon>Agaricomycetidae</taxon>
        <taxon>Jaapiales</taxon>
        <taxon>Jaapiaceae</taxon>
        <taxon>Jaapia</taxon>
    </lineage>
</organism>
<keyword evidence="2" id="KW-0521">NADP</keyword>
<dbReference type="InterPro" id="IPR023210">
    <property type="entry name" value="NADP_OxRdtase_dom"/>
</dbReference>
<name>A0A067Q928_9AGAM</name>
<dbReference type="STRING" id="933084.A0A067Q928"/>
<evidence type="ECO:0000256" key="7">
    <source>
        <dbReference type="SAM" id="Phobius"/>
    </source>
</evidence>
<reference evidence="10" key="1">
    <citation type="journal article" date="2014" name="Proc. Natl. Acad. Sci. U.S.A.">
        <title>Extensive sampling of basidiomycete genomes demonstrates inadequacy of the white-rot/brown-rot paradigm for wood decay fungi.</title>
        <authorList>
            <person name="Riley R."/>
            <person name="Salamov A.A."/>
            <person name="Brown D.W."/>
            <person name="Nagy L.G."/>
            <person name="Floudas D."/>
            <person name="Held B.W."/>
            <person name="Levasseur A."/>
            <person name="Lombard V."/>
            <person name="Morin E."/>
            <person name="Otillar R."/>
            <person name="Lindquist E.A."/>
            <person name="Sun H."/>
            <person name="LaButti K.M."/>
            <person name="Schmutz J."/>
            <person name="Jabbour D."/>
            <person name="Luo H."/>
            <person name="Baker S.E."/>
            <person name="Pisabarro A.G."/>
            <person name="Walton J.D."/>
            <person name="Blanchette R.A."/>
            <person name="Henrissat B."/>
            <person name="Martin F."/>
            <person name="Cullen D."/>
            <person name="Hibbett D.S."/>
            <person name="Grigoriev I.V."/>
        </authorList>
    </citation>
    <scope>NUCLEOTIDE SEQUENCE [LARGE SCALE GENOMIC DNA]</scope>
    <source>
        <strain evidence="10">MUCL 33604</strain>
    </source>
</reference>
<evidence type="ECO:0000256" key="4">
    <source>
        <dbReference type="PIRSR" id="PIRSR000097-1"/>
    </source>
</evidence>
<dbReference type="PANTHER" id="PTHR43827:SF3">
    <property type="entry name" value="NADP-DEPENDENT OXIDOREDUCTASE DOMAIN-CONTAINING PROTEIN"/>
    <property type="match status" value="1"/>
</dbReference>
<dbReference type="AlphaFoldDB" id="A0A067Q928"/>
<feature type="domain" description="NADP-dependent oxidoreductase" evidence="8">
    <location>
        <begin position="28"/>
        <end position="188"/>
    </location>
</feature>
<proteinExistence type="inferred from homology"/>
<dbReference type="InterPro" id="IPR044494">
    <property type="entry name" value="AKR3C2/3"/>
</dbReference>
<dbReference type="Proteomes" id="UP000027265">
    <property type="component" value="Unassembled WGS sequence"/>
</dbReference>
<dbReference type="FunCoup" id="A0A067Q928">
    <property type="interactions" value="209"/>
</dbReference>
<evidence type="ECO:0000256" key="2">
    <source>
        <dbReference type="ARBA" id="ARBA00022857"/>
    </source>
</evidence>
<dbReference type="EMBL" id="KL197711">
    <property type="protein sequence ID" value="KDQ62685.1"/>
    <property type="molecule type" value="Genomic_DNA"/>
</dbReference>